<keyword evidence="1" id="KW-0812">Transmembrane</keyword>
<dbReference type="AlphaFoldDB" id="A0A1H6IJW5"/>
<dbReference type="RefSeq" id="WP_083405793.1">
    <property type="nucleotide sequence ID" value="NZ_LT629971.1"/>
</dbReference>
<organism evidence="2 3">
    <name type="scientific">Mycolicibacterium rutilum</name>
    <name type="common">Mycobacterium rutilum</name>
    <dbReference type="NCBI Taxonomy" id="370526"/>
    <lineage>
        <taxon>Bacteria</taxon>
        <taxon>Bacillati</taxon>
        <taxon>Actinomycetota</taxon>
        <taxon>Actinomycetes</taxon>
        <taxon>Mycobacteriales</taxon>
        <taxon>Mycobacteriaceae</taxon>
        <taxon>Mycolicibacterium</taxon>
    </lineage>
</organism>
<keyword evidence="3" id="KW-1185">Reference proteome</keyword>
<reference evidence="3" key="1">
    <citation type="submission" date="2016-10" db="EMBL/GenBank/DDBJ databases">
        <authorList>
            <person name="Varghese N."/>
            <person name="Submissions S."/>
        </authorList>
    </citation>
    <scope>NUCLEOTIDE SEQUENCE [LARGE SCALE GENOMIC DNA]</scope>
    <source>
        <strain evidence="3">DSM 45405</strain>
    </source>
</reference>
<accession>A0A1H6IJW5</accession>
<dbReference type="Proteomes" id="UP000182915">
    <property type="component" value="Chromosome I"/>
</dbReference>
<name>A0A1H6IJW5_MYCRU</name>
<protein>
    <recommendedName>
        <fullName evidence="4">Ca-activated chloride channel family protein</fullName>
    </recommendedName>
</protein>
<keyword evidence="1" id="KW-0472">Membrane</keyword>
<evidence type="ECO:0000313" key="3">
    <source>
        <dbReference type="Proteomes" id="UP000182915"/>
    </source>
</evidence>
<dbReference type="EMBL" id="LT629971">
    <property type="protein sequence ID" value="SEH49179.1"/>
    <property type="molecule type" value="Genomic_DNA"/>
</dbReference>
<sequence length="334" mass="35714">MALTWWPVAVVGFVCLATAVAMALLLPTEQTERRLRPLANSARLTRLPEYARIARARTVSMLVTIALLVLLFAAATVASARPSGVWWSMQPPDVGDDIMLCVGAPVTDPATGEFLTYFAAQARTYGTQRIGLTSTNRRVIPLTRDYQYAVERLGDAARVATLPDDETLSPAQRSAKRATVAAFTAPVTYADYAPTAADALALCLTGFPADDAPGDRRRSLIYLGPGDLRAPDDPRPSLFTDDQVTELARERGVQVNALVSSPGAIRTVVEETYGRYAPIGADLATQLDGIRAHPPEADRTATVAGYRGDVPTIPLAVGVAVAALLCLSLVVLRR</sequence>
<dbReference type="STRING" id="370526.SAMN04489835_0462"/>
<gene>
    <name evidence="2" type="ORF">SAMN04489835_0462</name>
</gene>
<evidence type="ECO:0000256" key="1">
    <source>
        <dbReference type="SAM" id="Phobius"/>
    </source>
</evidence>
<dbReference type="OrthoDB" id="4605582at2"/>
<feature type="transmembrane region" description="Helical" evidence="1">
    <location>
        <begin position="6"/>
        <end position="26"/>
    </location>
</feature>
<evidence type="ECO:0000313" key="2">
    <source>
        <dbReference type="EMBL" id="SEH49179.1"/>
    </source>
</evidence>
<feature type="transmembrane region" description="Helical" evidence="1">
    <location>
        <begin position="313"/>
        <end position="332"/>
    </location>
</feature>
<keyword evidence="1" id="KW-1133">Transmembrane helix</keyword>
<proteinExistence type="predicted"/>
<evidence type="ECO:0008006" key="4">
    <source>
        <dbReference type="Google" id="ProtNLM"/>
    </source>
</evidence>
<feature type="transmembrane region" description="Helical" evidence="1">
    <location>
        <begin position="59"/>
        <end position="80"/>
    </location>
</feature>